<dbReference type="EMBL" id="BSXG01000027">
    <property type="protein sequence ID" value="GME26288.1"/>
    <property type="molecule type" value="Genomic_DNA"/>
</dbReference>
<organism evidence="1 2">
    <name type="scientific">Neofusicoccum parvum</name>
    <dbReference type="NCBI Taxonomy" id="310453"/>
    <lineage>
        <taxon>Eukaryota</taxon>
        <taxon>Fungi</taxon>
        <taxon>Dikarya</taxon>
        <taxon>Ascomycota</taxon>
        <taxon>Pezizomycotina</taxon>
        <taxon>Dothideomycetes</taxon>
        <taxon>Dothideomycetes incertae sedis</taxon>
        <taxon>Botryosphaeriales</taxon>
        <taxon>Botryosphaeriaceae</taxon>
        <taxon>Neofusicoccum</taxon>
    </lineage>
</organism>
<protein>
    <submittedName>
        <fullName evidence="1">Zinc finger ring-type protein</fullName>
    </submittedName>
</protein>
<comment type="caution">
    <text evidence="1">The sequence shown here is derived from an EMBL/GenBank/DDBJ whole genome shotgun (WGS) entry which is preliminary data.</text>
</comment>
<name>A0ACB5S0R3_9PEZI</name>
<evidence type="ECO:0000313" key="1">
    <source>
        <dbReference type="EMBL" id="GME26288.1"/>
    </source>
</evidence>
<dbReference type="Proteomes" id="UP001165186">
    <property type="component" value="Unassembled WGS sequence"/>
</dbReference>
<sequence length="224" mass="23599">MHMQHDLDSAIDSAEQPASTGLQNSRSNFLADILNEGDDAPGSPLSAGPSTKRAKRDDGRSNSTNGRRGSGQHLDASTSSAGNAAVDEVEEIEQIDLIDDDTPLATALQKQRAEQVKAQQESQTGADAPPRLTSLTCVICMDTPKDLTATACGHVFCHACLMEALIAGEARAGPGEPKRSQCPVCRKTLSRNKTGDIIPLLLMKKGLATQPRRQKAANTAAATA</sequence>
<reference evidence="1" key="1">
    <citation type="submission" date="2024-09" db="EMBL/GenBank/DDBJ databases">
        <title>Draft Genome Sequences of Neofusicoccum parvum.</title>
        <authorList>
            <person name="Ashida A."/>
            <person name="Camagna M."/>
            <person name="Tanaka A."/>
            <person name="Takemoto D."/>
        </authorList>
    </citation>
    <scope>NUCLEOTIDE SEQUENCE</scope>
    <source>
        <strain evidence="1">PPO83</strain>
    </source>
</reference>
<evidence type="ECO:0000313" key="2">
    <source>
        <dbReference type="Proteomes" id="UP001165186"/>
    </source>
</evidence>
<proteinExistence type="predicted"/>
<keyword evidence="2" id="KW-1185">Reference proteome</keyword>
<accession>A0ACB5S0R3</accession>
<gene>
    <name evidence="1" type="primary">g9005</name>
    <name evidence="1" type="ORF">NpPPO83_00009005</name>
</gene>